<dbReference type="Proteomes" id="UP001596150">
    <property type="component" value="Unassembled WGS sequence"/>
</dbReference>
<protein>
    <submittedName>
        <fullName evidence="1">N-formylglutamate amidohydrolase</fullName>
    </submittedName>
</protein>
<name>A0ABW0PP78_9HYPH</name>
<dbReference type="InterPro" id="IPR007709">
    <property type="entry name" value="N-FG_amidohydro"/>
</dbReference>
<proteinExistence type="predicted"/>
<dbReference type="RefSeq" id="WP_266344909.1">
    <property type="nucleotide sequence ID" value="NZ_JAPKNH010000006.1"/>
</dbReference>
<comment type="caution">
    <text evidence="1">The sequence shown here is derived from an EMBL/GenBank/DDBJ whole genome shotgun (WGS) entry which is preliminary data.</text>
</comment>
<dbReference type="InterPro" id="IPR011227">
    <property type="entry name" value="UCP029730"/>
</dbReference>
<gene>
    <name evidence="1" type="ORF">ACFPP9_00790</name>
</gene>
<dbReference type="EMBL" id="JBHSML010000001">
    <property type="protein sequence ID" value="MFC5514290.1"/>
    <property type="molecule type" value="Genomic_DNA"/>
</dbReference>
<evidence type="ECO:0000313" key="1">
    <source>
        <dbReference type="EMBL" id="MFC5514290.1"/>
    </source>
</evidence>
<dbReference type="Gene3D" id="3.40.630.40">
    <property type="entry name" value="Zn-dependent exopeptidases"/>
    <property type="match status" value="1"/>
</dbReference>
<keyword evidence="2" id="KW-1185">Reference proteome</keyword>
<sequence>MIPGDDRAGLILLCDHASSHVPEEYGSLGLPPSEFERHIAYDIGAEVLTRALADRFGVPAVLSHFSRLLIDPNRGLDDPTLIMRLSDGAVIPRNAKIDRDERENRIARFYQPYDDAVNRTIEAGMASGRIPMILSIHSFTPLWKGTPRPWHAGILWDADPRLALPLIDGLALDPAIVVGDNEPYHGALKGDTLYRHATKRGLAHALVEIRQDLVADPAGVAEWADRLGKVLVDLKVGEAPHKVEFFGSLADSR</sequence>
<reference evidence="2" key="1">
    <citation type="journal article" date="2019" name="Int. J. Syst. Evol. Microbiol.">
        <title>The Global Catalogue of Microorganisms (GCM) 10K type strain sequencing project: providing services to taxonomists for standard genome sequencing and annotation.</title>
        <authorList>
            <consortium name="The Broad Institute Genomics Platform"/>
            <consortium name="The Broad Institute Genome Sequencing Center for Infectious Disease"/>
            <person name="Wu L."/>
            <person name="Ma J."/>
        </authorList>
    </citation>
    <scope>NUCLEOTIDE SEQUENCE [LARGE SCALE GENOMIC DNA]</scope>
    <source>
        <strain evidence="2">KACC 12633</strain>
    </source>
</reference>
<dbReference type="Pfam" id="PF05013">
    <property type="entry name" value="FGase"/>
    <property type="match status" value="1"/>
</dbReference>
<dbReference type="SUPFAM" id="SSF53187">
    <property type="entry name" value="Zn-dependent exopeptidases"/>
    <property type="match status" value="1"/>
</dbReference>
<accession>A0ABW0PP78</accession>
<dbReference type="PIRSF" id="PIRSF029730">
    <property type="entry name" value="UCP029730"/>
    <property type="match status" value="1"/>
</dbReference>
<organism evidence="1 2">
    <name type="scientific">Kaistia terrae</name>
    <dbReference type="NCBI Taxonomy" id="537017"/>
    <lineage>
        <taxon>Bacteria</taxon>
        <taxon>Pseudomonadati</taxon>
        <taxon>Pseudomonadota</taxon>
        <taxon>Alphaproteobacteria</taxon>
        <taxon>Hyphomicrobiales</taxon>
        <taxon>Kaistiaceae</taxon>
        <taxon>Kaistia</taxon>
    </lineage>
</organism>
<evidence type="ECO:0000313" key="2">
    <source>
        <dbReference type="Proteomes" id="UP001596150"/>
    </source>
</evidence>